<evidence type="ECO:0000313" key="11">
    <source>
        <dbReference type="Proteomes" id="UP000007648"/>
    </source>
</evidence>
<dbReference type="KEGG" id="shr:116422352"/>
<feature type="transmembrane region" description="Helical" evidence="8">
    <location>
        <begin position="375"/>
        <end position="397"/>
    </location>
</feature>
<feature type="transmembrane region" description="Helical" evidence="8">
    <location>
        <begin position="85"/>
        <end position="107"/>
    </location>
</feature>
<dbReference type="PRINTS" id="PR00237">
    <property type="entry name" value="GPCRRHODOPSN"/>
</dbReference>
<keyword evidence="3 8" id="KW-0812">Transmembrane</keyword>
<feature type="transmembrane region" description="Helical" evidence="8">
    <location>
        <begin position="234"/>
        <end position="261"/>
    </location>
</feature>
<dbReference type="RefSeq" id="XP_031815311.1">
    <property type="nucleotide sequence ID" value="XM_031959451.1"/>
</dbReference>
<feature type="region of interest" description="Disordered" evidence="7">
    <location>
        <begin position="261"/>
        <end position="311"/>
    </location>
</feature>
<feature type="compositionally biased region" description="Basic residues" evidence="7">
    <location>
        <begin position="261"/>
        <end position="273"/>
    </location>
</feature>
<dbReference type="InterPro" id="IPR017452">
    <property type="entry name" value="GPCR_Rhodpsn_7TM"/>
</dbReference>
<gene>
    <name evidence="10" type="primary">LOC116422352</name>
</gene>
<keyword evidence="4 8" id="KW-1133">Transmembrane helix</keyword>
<evidence type="ECO:0000313" key="10">
    <source>
        <dbReference type="Ensembl" id="ENSSHAP00000030328.1"/>
    </source>
</evidence>
<dbReference type="Gene3D" id="1.20.1070.10">
    <property type="entry name" value="Rhodopsin 7-helix transmembrane proteins"/>
    <property type="match status" value="2"/>
</dbReference>
<dbReference type="PANTHER" id="PTHR24241:SF127">
    <property type="entry name" value="G-PROTEIN COUPLED RECEPTOR 22-RELATED"/>
    <property type="match status" value="1"/>
</dbReference>
<comment type="subcellular location">
    <subcellularLocation>
        <location evidence="1">Cell membrane</location>
        <topology evidence="1">Multi-pass membrane protein</topology>
    </subcellularLocation>
</comment>
<protein>
    <recommendedName>
        <fullName evidence="9">G-protein coupled receptors family 1 profile domain-containing protein</fullName>
    </recommendedName>
</protein>
<accession>A0A7N4NZV9</accession>
<dbReference type="Ensembl" id="ENSSHAT00000045849.1">
    <property type="protein sequence ID" value="ENSSHAP00000030328.1"/>
    <property type="gene ID" value="ENSSHAG00000031850.1"/>
</dbReference>
<dbReference type="SUPFAM" id="SSF81321">
    <property type="entry name" value="Family A G protein-coupled receptor-like"/>
    <property type="match status" value="1"/>
</dbReference>
<evidence type="ECO:0000256" key="6">
    <source>
        <dbReference type="ARBA" id="ARBA00023170"/>
    </source>
</evidence>
<dbReference type="GO" id="GO:0042277">
    <property type="term" value="F:peptide binding"/>
    <property type="evidence" value="ECO:0007669"/>
    <property type="project" value="TreeGrafter"/>
</dbReference>
<dbReference type="GeneTree" id="ENSGT00940000166951"/>
<dbReference type="CDD" id="cd00637">
    <property type="entry name" value="7tm_classA_rhodopsin-like"/>
    <property type="match status" value="1"/>
</dbReference>
<dbReference type="GeneID" id="116422352"/>
<evidence type="ECO:0000256" key="7">
    <source>
        <dbReference type="SAM" id="MobiDB-lite"/>
    </source>
</evidence>
<feature type="compositionally biased region" description="Gly residues" evidence="7">
    <location>
        <begin position="443"/>
        <end position="458"/>
    </location>
</feature>
<keyword evidence="2" id="KW-1003">Cell membrane</keyword>
<evidence type="ECO:0000256" key="2">
    <source>
        <dbReference type="ARBA" id="ARBA00022475"/>
    </source>
</evidence>
<feature type="region of interest" description="Disordered" evidence="7">
    <location>
        <begin position="437"/>
        <end position="458"/>
    </location>
</feature>
<dbReference type="Ensembl" id="ENSSHAT00000053160.1">
    <property type="protein sequence ID" value="ENSSHAP00000044075.1"/>
    <property type="gene ID" value="ENSSHAG00000031850.1"/>
</dbReference>
<evidence type="ECO:0000256" key="1">
    <source>
        <dbReference type="ARBA" id="ARBA00004651"/>
    </source>
</evidence>
<sequence length="458" mass="47296">METHSDLPVLETSDGPGAGAASGSGEDASWAGGPFPGGFRASLAGVLLLELALGLGCNAAALLLHRARAGPRASASARLTLSLHVLDTLICALCVPLSVAVLLLPTAPPRAQASLSPSSLLCRFHEAGVTFSGVATAAGVLAVSLDRYDMSARPARRRLTPARALLLLAIAWLLSVAAFFLPFVEAGLAPGAWEEASGADNRTGVSCVGTGGDGSATGRGTPAGRGHLLVQIPAFVAALIGLLVTYARVLHALSAGLGARASRRRRRGRRRGRGCGAGAAAAEARGLSPMPPPPPPPAAAAPGPAPPPPPALQTSVSVILALRRAVRRHRDRRARRRRVLRRSLLIVSSFVGCWAPLSVGNLLLLCMGPSERLARLRLCCLAAAYGTTVLHPLLYAFPRRSLSRAWRSQSRRHAVCALRPEPPAPAAAVVRNSWLATRKGQGKAEGAGDGGVEGQPPD</sequence>
<dbReference type="Pfam" id="PF00001">
    <property type="entry name" value="7tm_1"/>
    <property type="match status" value="1"/>
</dbReference>
<evidence type="ECO:0000256" key="8">
    <source>
        <dbReference type="SAM" id="Phobius"/>
    </source>
</evidence>
<dbReference type="Proteomes" id="UP000007648">
    <property type="component" value="Unassembled WGS sequence"/>
</dbReference>
<evidence type="ECO:0000256" key="4">
    <source>
        <dbReference type="ARBA" id="ARBA00022989"/>
    </source>
</evidence>
<dbReference type="GO" id="GO:0005886">
    <property type="term" value="C:plasma membrane"/>
    <property type="evidence" value="ECO:0007669"/>
    <property type="project" value="UniProtKB-SubCell"/>
</dbReference>
<dbReference type="PANTHER" id="PTHR24241">
    <property type="entry name" value="NEUROPEPTIDE RECEPTOR-RELATED G-PROTEIN COUPLED RECEPTOR"/>
    <property type="match status" value="1"/>
</dbReference>
<feature type="transmembrane region" description="Helical" evidence="8">
    <location>
        <begin position="165"/>
        <end position="184"/>
    </location>
</feature>
<dbReference type="GO" id="GO:0032870">
    <property type="term" value="P:cellular response to hormone stimulus"/>
    <property type="evidence" value="ECO:0007669"/>
    <property type="project" value="TreeGrafter"/>
</dbReference>
<organism evidence="10 11">
    <name type="scientific">Sarcophilus harrisii</name>
    <name type="common">Tasmanian devil</name>
    <name type="synonym">Sarcophilus laniarius</name>
    <dbReference type="NCBI Taxonomy" id="9305"/>
    <lineage>
        <taxon>Eukaryota</taxon>
        <taxon>Metazoa</taxon>
        <taxon>Chordata</taxon>
        <taxon>Craniata</taxon>
        <taxon>Vertebrata</taxon>
        <taxon>Euteleostomi</taxon>
        <taxon>Mammalia</taxon>
        <taxon>Metatheria</taxon>
        <taxon>Dasyuromorphia</taxon>
        <taxon>Dasyuridae</taxon>
        <taxon>Sarcophilus</taxon>
    </lineage>
</organism>
<reference evidence="10" key="2">
    <citation type="submission" date="2025-05" db="UniProtKB">
        <authorList>
            <consortium name="Ensembl"/>
        </authorList>
    </citation>
    <scope>IDENTIFICATION</scope>
</reference>
<reference evidence="10 11" key="1">
    <citation type="journal article" date="2011" name="Proc. Natl. Acad. Sci. U.S.A.">
        <title>Genetic diversity and population structure of the endangered marsupial Sarcophilus harrisii (Tasmanian devil).</title>
        <authorList>
            <person name="Miller W."/>
            <person name="Hayes V.M."/>
            <person name="Ratan A."/>
            <person name="Petersen D.C."/>
            <person name="Wittekindt N.E."/>
            <person name="Miller J."/>
            <person name="Walenz B."/>
            <person name="Knight J."/>
            <person name="Qi J."/>
            <person name="Zhao F."/>
            <person name="Wang Q."/>
            <person name="Bedoya-Reina O.C."/>
            <person name="Katiyar N."/>
            <person name="Tomsho L.P."/>
            <person name="Kasson L.M."/>
            <person name="Hardie R.A."/>
            <person name="Woodbridge P."/>
            <person name="Tindall E.A."/>
            <person name="Bertelsen M.F."/>
            <person name="Dixon D."/>
            <person name="Pyecroft S."/>
            <person name="Helgen K.M."/>
            <person name="Lesk A.M."/>
            <person name="Pringle T.H."/>
            <person name="Patterson N."/>
            <person name="Zhang Y."/>
            <person name="Kreiss A."/>
            <person name="Woods G.M."/>
            <person name="Jones M.E."/>
            <person name="Schuster S.C."/>
        </authorList>
    </citation>
    <scope>NUCLEOTIDE SEQUENCE [LARGE SCALE GENOMIC DNA]</scope>
</reference>
<feature type="domain" description="G-protein coupled receptors family 1 profile" evidence="9">
    <location>
        <begin position="56"/>
        <end position="395"/>
    </location>
</feature>
<evidence type="ECO:0000256" key="3">
    <source>
        <dbReference type="ARBA" id="ARBA00022692"/>
    </source>
</evidence>
<evidence type="ECO:0000256" key="5">
    <source>
        <dbReference type="ARBA" id="ARBA00023136"/>
    </source>
</evidence>
<dbReference type="AlphaFoldDB" id="A0A7N4NZV9"/>
<dbReference type="OrthoDB" id="9451871at2759"/>
<feature type="transmembrane region" description="Helical" evidence="8">
    <location>
        <begin position="343"/>
        <end position="363"/>
    </location>
</feature>
<feature type="transmembrane region" description="Helical" evidence="8">
    <location>
        <begin position="127"/>
        <end position="145"/>
    </location>
</feature>
<evidence type="ECO:0000259" key="9">
    <source>
        <dbReference type="PROSITE" id="PS50262"/>
    </source>
</evidence>
<feature type="compositionally biased region" description="Low complexity" evidence="7">
    <location>
        <begin position="278"/>
        <end position="288"/>
    </location>
</feature>
<keyword evidence="6" id="KW-0675">Receptor</keyword>
<feature type="compositionally biased region" description="Pro residues" evidence="7">
    <location>
        <begin position="289"/>
        <end position="311"/>
    </location>
</feature>
<feature type="transmembrane region" description="Helical" evidence="8">
    <location>
        <begin position="43"/>
        <end position="64"/>
    </location>
</feature>
<dbReference type="GO" id="GO:0004930">
    <property type="term" value="F:G protein-coupled receptor activity"/>
    <property type="evidence" value="ECO:0007669"/>
    <property type="project" value="InterPro"/>
</dbReference>
<dbReference type="PROSITE" id="PS50262">
    <property type="entry name" value="G_PROTEIN_RECEP_F1_2"/>
    <property type="match status" value="1"/>
</dbReference>
<dbReference type="InterPro" id="IPR000276">
    <property type="entry name" value="GPCR_Rhodpsn"/>
</dbReference>
<name>A0A7N4NZV9_SARHA</name>
<proteinExistence type="predicted"/>
<keyword evidence="11" id="KW-1185">Reference proteome</keyword>
<feature type="region of interest" description="Disordered" evidence="7">
    <location>
        <begin position="1"/>
        <end position="27"/>
    </location>
</feature>
<keyword evidence="5 8" id="KW-0472">Membrane</keyword>